<dbReference type="EMBL" id="JAVDYF010000001">
    <property type="protein sequence ID" value="MDR7353813.1"/>
    <property type="molecule type" value="Genomic_DNA"/>
</dbReference>
<name>A0ABU2B5C5_9CORY</name>
<sequence>MQRYVVVWDHQNHADLKHVQACMFRFTCFRGLQLTERNLQPYMPMGTEVGL</sequence>
<gene>
    <name evidence="1" type="ORF">J2S37_000351</name>
</gene>
<reference evidence="1 2" key="1">
    <citation type="submission" date="2023-07" db="EMBL/GenBank/DDBJ databases">
        <title>Sequencing the genomes of 1000 actinobacteria strains.</title>
        <authorList>
            <person name="Klenk H.-P."/>
        </authorList>
    </citation>
    <scope>NUCLEOTIDE SEQUENCE [LARGE SCALE GENOMIC DNA]</scope>
    <source>
        <strain evidence="1 2">DSM 44508</strain>
    </source>
</reference>
<comment type="caution">
    <text evidence="1">The sequence shown here is derived from an EMBL/GenBank/DDBJ whole genome shotgun (WGS) entry which is preliminary data.</text>
</comment>
<protein>
    <submittedName>
        <fullName evidence="1">Uncharacterized protein</fullName>
    </submittedName>
</protein>
<accession>A0ABU2B5C5</accession>
<keyword evidence="2" id="KW-1185">Reference proteome</keyword>
<dbReference type="Proteomes" id="UP001183619">
    <property type="component" value="Unassembled WGS sequence"/>
</dbReference>
<evidence type="ECO:0000313" key="1">
    <source>
        <dbReference type="EMBL" id="MDR7353813.1"/>
    </source>
</evidence>
<evidence type="ECO:0000313" key="2">
    <source>
        <dbReference type="Proteomes" id="UP001183619"/>
    </source>
</evidence>
<organism evidence="1 2">
    <name type="scientific">Corynebacterium felinum</name>
    <dbReference type="NCBI Taxonomy" id="131318"/>
    <lineage>
        <taxon>Bacteria</taxon>
        <taxon>Bacillati</taxon>
        <taxon>Actinomycetota</taxon>
        <taxon>Actinomycetes</taxon>
        <taxon>Mycobacteriales</taxon>
        <taxon>Corynebacteriaceae</taxon>
        <taxon>Corynebacterium</taxon>
    </lineage>
</organism>
<proteinExistence type="predicted"/>